<dbReference type="Proteomes" id="UP000887564">
    <property type="component" value="Unplaced"/>
</dbReference>
<reference evidence="3" key="1">
    <citation type="submission" date="2022-11" db="UniProtKB">
        <authorList>
            <consortium name="WormBaseParasite"/>
        </authorList>
    </citation>
    <scope>IDENTIFICATION</scope>
</reference>
<proteinExistence type="predicted"/>
<organism evidence="2 3">
    <name type="scientific">Parascaris equorum</name>
    <name type="common">Equine roundworm</name>
    <dbReference type="NCBI Taxonomy" id="6256"/>
    <lineage>
        <taxon>Eukaryota</taxon>
        <taxon>Metazoa</taxon>
        <taxon>Ecdysozoa</taxon>
        <taxon>Nematoda</taxon>
        <taxon>Chromadorea</taxon>
        <taxon>Rhabditida</taxon>
        <taxon>Spirurina</taxon>
        <taxon>Ascaridomorpha</taxon>
        <taxon>Ascaridoidea</taxon>
        <taxon>Ascarididae</taxon>
        <taxon>Parascaris</taxon>
    </lineage>
</organism>
<dbReference type="WBParaSite" id="PEQ_0000981001-mRNA-1">
    <property type="protein sequence ID" value="PEQ_0000981001-mRNA-1"/>
    <property type="gene ID" value="PEQ_0000981001"/>
</dbReference>
<name>A0A914RTI9_PAREQ</name>
<feature type="region of interest" description="Disordered" evidence="1">
    <location>
        <begin position="47"/>
        <end position="77"/>
    </location>
</feature>
<dbReference type="AlphaFoldDB" id="A0A914RTI9"/>
<accession>A0A914RTI9</accession>
<sequence length="100" mass="10984">MNELNNGVHGTALLSGVADRDESLAGQHTEGELIDSVVDDAKVIKEEENYMGSSDDEKSDSQTDSLDSSHAPGKNFTEQVKFLKEQGLTFRTISERLNVR</sequence>
<protein>
    <submittedName>
        <fullName evidence="3">Uncharacterized protein</fullName>
    </submittedName>
</protein>
<evidence type="ECO:0000313" key="2">
    <source>
        <dbReference type="Proteomes" id="UP000887564"/>
    </source>
</evidence>
<evidence type="ECO:0000256" key="1">
    <source>
        <dbReference type="SAM" id="MobiDB-lite"/>
    </source>
</evidence>
<keyword evidence="2" id="KW-1185">Reference proteome</keyword>
<evidence type="ECO:0000313" key="3">
    <source>
        <dbReference type="WBParaSite" id="PEQ_0000981001-mRNA-1"/>
    </source>
</evidence>